<sequence>MASSISALSLAPGPTRQAIPNDNCIQEGGPHPWNVAFTDAFVQVPDPTSWPWLSASCIWPVQQPNHFR</sequence>
<name>A0A0E0MIM7_ORYPU</name>
<dbReference type="EnsemblPlants" id="OPUNC12G00310.1">
    <property type="protein sequence ID" value="OPUNC12G00310.1"/>
    <property type="gene ID" value="OPUNC12G00310"/>
</dbReference>
<feature type="region of interest" description="Disordered" evidence="1">
    <location>
        <begin position="1"/>
        <end position="20"/>
    </location>
</feature>
<organism evidence="2">
    <name type="scientific">Oryza punctata</name>
    <name type="common">Red rice</name>
    <dbReference type="NCBI Taxonomy" id="4537"/>
    <lineage>
        <taxon>Eukaryota</taxon>
        <taxon>Viridiplantae</taxon>
        <taxon>Streptophyta</taxon>
        <taxon>Embryophyta</taxon>
        <taxon>Tracheophyta</taxon>
        <taxon>Spermatophyta</taxon>
        <taxon>Magnoliopsida</taxon>
        <taxon>Liliopsida</taxon>
        <taxon>Poales</taxon>
        <taxon>Poaceae</taxon>
        <taxon>BOP clade</taxon>
        <taxon>Oryzoideae</taxon>
        <taxon>Oryzeae</taxon>
        <taxon>Oryzinae</taxon>
        <taxon>Oryza</taxon>
    </lineage>
</organism>
<evidence type="ECO:0000313" key="2">
    <source>
        <dbReference type="EnsemblPlants" id="OPUNC12G00310.1"/>
    </source>
</evidence>
<evidence type="ECO:0000313" key="3">
    <source>
        <dbReference type="Proteomes" id="UP000026962"/>
    </source>
</evidence>
<evidence type="ECO:0000256" key="1">
    <source>
        <dbReference type="SAM" id="MobiDB-lite"/>
    </source>
</evidence>
<dbReference type="Proteomes" id="UP000026962">
    <property type="component" value="Chromosome 12"/>
</dbReference>
<protein>
    <submittedName>
        <fullName evidence="2">Uncharacterized protein</fullName>
    </submittedName>
</protein>
<proteinExistence type="predicted"/>
<reference evidence="2" key="2">
    <citation type="submission" date="2018-05" db="EMBL/GenBank/DDBJ databases">
        <title>OpunRS2 (Oryza punctata Reference Sequence Version 2).</title>
        <authorList>
            <person name="Zhang J."/>
            <person name="Kudrna D."/>
            <person name="Lee S."/>
            <person name="Talag J."/>
            <person name="Welchert J."/>
            <person name="Wing R.A."/>
        </authorList>
    </citation>
    <scope>NUCLEOTIDE SEQUENCE [LARGE SCALE GENOMIC DNA]</scope>
</reference>
<dbReference type="Gramene" id="OPUNC12G00310.1">
    <property type="protein sequence ID" value="OPUNC12G00310.1"/>
    <property type="gene ID" value="OPUNC12G00310"/>
</dbReference>
<reference evidence="2" key="1">
    <citation type="submission" date="2015-04" db="UniProtKB">
        <authorList>
            <consortium name="EnsemblPlants"/>
        </authorList>
    </citation>
    <scope>IDENTIFICATION</scope>
</reference>
<dbReference type="AlphaFoldDB" id="A0A0E0MIM7"/>
<keyword evidence="3" id="KW-1185">Reference proteome</keyword>
<accession>A0A0E0MIM7</accession>
<dbReference type="HOGENOM" id="CLU_2798378_0_0_1"/>